<evidence type="ECO:0000256" key="3">
    <source>
        <dbReference type="ARBA" id="ARBA00022989"/>
    </source>
</evidence>
<evidence type="ECO:0000259" key="6">
    <source>
        <dbReference type="Pfam" id="PF01794"/>
    </source>
</evidence>
<dbReference type="GO" id="GO:0016020">
    <property type="term" value="C:membrane"/>
    <property type="evidence" value="ECO:0007669"/>
    <property type="project" value="UniProtKB-SubCell"/>
</dbReference>
<dbReference type="KEGG" id="gai:IMCC3135_03375"/>
<evidence type="ECO:0000256" key="4">
    <source>
        <dbReference type="ARBA" id="ARBA00023136"/>
    </source>
</evidence>
<keyword evidence="3 5" id="KW-1133">Transmembrane helix</keyword>
<proteinExistence type="predicted"/>
<dbReference type="EMBL" id="CP018632">
    <property type="protein sequence ID" value="ASJ70788.1"/>
    <property type="molecule type" value="Genomic_DNA"/>
</dbReference>
<accession>A0A2Z2NLY7</accession>
<feature type="domain" description="Ferric oxidoreductase" evidence="6">
    <location>
        <begin position="36"/>
        <end position="140"/>
    </location>
</feature>
<evidence type="ECO:0000313" key="8">
    <source>
        <dbReference type="Proteomes" id="UP000250079"/>
    </source>
</evidence>
<dbReference type="AlphaFoldDB" id="A0A2Z2NLY7"/>
<gene>
    <name evidence="7" type="ORF">IMCC3135_03375</name>
</gene>
<protein>
    <recommendedName>
        <fullName evidence="6">Ferric oxidoreductase domain-containing protein</fullName>
    </recommendedName>
</protein>
<feature type="transmembrane region" description="Helical" evidence="5">
    <location>
        <begin position="99"/>
        <end position="124"/>
    </location>
</feature>
<feature type="transmembrane region" description="Helical" evidence="5">
    <location>
        <begin position="66"/>
        <end position="87"/>
    </location>
</feature>
<feature type="transmembrane region" description="Helical" evidence="5">
    <location>
        <begin position="28"/>
        <end position="54"/>
    </location>
</feature>
<dbReference type="Pfam" id="PF01794">
    <property type="entry name" value="Ferric_reduct"/>
    <property type="match status" value="1"/>
</dbReference>
<evidence type="ECO:0000313" key="7">
    <source>
        <dbReference type="EMBL" id="ASJ70788.1"/>
    </source>
</evidence>
<reference evidence="7 8" key="1">
    <citation type="submission" date="2016-12" db="EMBL/GenBank/DDBJ databases">
        <authorList>
            <person name="Song W.-J."/>
            <person name="Kurnit D.M."/>
        </authorList>
    </citation>
    <scope>NUCLEOTIDE SEQUENCE [LARGE SCALE GENOMIC DNA]</scope>
    <source>
        <strain evidence="7 8">IMCC3135</strain>
    </source>
</reference>
<evidence type="ECO:0000256" key="2">
    <source>
        <dbReference type="ARBA" id="ARBA00022692"/>
    </source>
</evidence>
<evidence type="ECO:0000256" key="5">
    <source>
        <dbReference type="SAM" id="Phobius"/>
    </source>
</evidence>
<sequence>MIWAFVAGIVMTPVLIAADSSLLAGREAAYIVGGMAGILALAVLLLQPLLAVACLPGIALSQARRWHRWTGTALVVAVGIHIGGLYLTSPPDMIDALLLMAPTLYSLFGVIAMWGLILIVLLVAGRSRLRLRAALWRMVHPFNSKDTPPFRAGRNWNAVYITSSC</sequence>
<evidence type="ECO:0000256" key="1">
    <source>
        <dbReference type="ARBA" id="ARBA00004141"/>
    </source>
</evidence>
<organism evidence="7 8">
    <name type="scientific">Granulosicoccus antarcticus IMCC3135</name>
    <dbReference type="NCBI Taxonomy" id="1192854"/>
    <lineage>
        <taxon>Bacteria</taxon>
        <taxon>Pseudomonadati</taxon>
        <taxon>Pseudomonadota</taxon>
        <taxon>Gammaproteobacteria</taxon>
        <taxon>Chromatiales</taxon>
        <taxon>Granulosicoccaceae</taxon>
        <taxon>Granulosicoccus</taxon>
    </lineage>
</organism>
<keyword evidence="8" id="KW-1185">Reference proteome</keyword>
<dbReference type="RefSeq" id="WP_088916296.1">
    <property type="nucleotide sequence ID" value="NZ_CP018632.1"/>
</dbReference>
<dbReference type="InterPro" id="IPR013130">
    <property type="entry name" value="Fe3_Rdtase_TM_dom"/>
</dbReference>
<keyword evidence="4 5" id="KW-0472">Membrane</keyword>
<name>A0A2Z2NLY7_9GAMM</name>
<dbReference type="Proteomes" id="UP000250079">
    <property type="component" value="Chromosome"/>
</dbReference>
<comment type="subcellular location">
    <subcellularLocation>
        <location evidence="1">Membrane</location>
        <topology evidence="1">Multi-pass membrane protein</topology>
    </subcellularLocation>
</comment>
<keyword evidence="2 5" id="KW-0812">Transmembrane</keyword>